<dbReference type="RefSeq" id="WP_195388865.1">
    <property type="nucleotide sequence ID" value="NZ_JADNGL010000015.1"/>
</dbReference>
<sequence length="194" mass="21115">MKNSKTLTLVEGAVMVALATVLSFIRVYKLPWGGSITLLSMLPIAVFSIKHGVAKGLGAAFVFSLIQFIQGITDGLFGWGLSPVMLVACIFIDYLAAYTVLGVAGMFRKKGAVGWIAGTMIAVFLRFVCHFISGVVIWKSFGALWDGFSTDNSVLYSLLYNGSYMLPEMIFTAIGTFALFEIPQTRKILSTQDK</sequence>
<gene>
    <name evidence="2" type="ORF">PNU62_11050</name>
</gene>
<feature type="transmembrane region" description="Helical" evidence="1">
    <location>
        <begin position="79"/>
        <end position="101"/>
    </location>
</feature>
<dbReference type="EMBL" id="JAQMLV010000015">
    <property type="protein sequence ID" value="MDB8745554.1"/>
    <property type="molecule type" value="Genomic_DNA"/>
</dbReference>
<feature type="transmembrane region" description="Helical" evidence="1">
    <location>
        <begin position="7"/>
        <end position="25"/>
    </location>
</feature>
<reference evidence="2" key="1">
    <citation type="submission" date="2023-01" db="EMBL/GenBank/DDBJ databases">
        <title>Human gut microbiome strain richness.</title>
        <authorList>
            <person name="Chen-Liaw A."/>
        </authorList>
    </citation>
    <scope>NUCLEOTIDE SEQUENCE</scope>
    <source>
        <strain evidence="2">1001275st1_F4_1001275B_160808</strain>
    </source>
</reference>
<dbReference type="AlphaFoldDB" id="A0AAW6E6I7"/>
<dbReference type="Proteomes" id="UP001211015">
    <property type="component" value="Unassembled WGS sequence"/>
</dbReference>
<feature type="transmembrane region" description="Helical" evidence="1">
    <location>
        <begin position="31"/>
        <end position="49"/>
    </location>
</feature>
<organism evidence="2 3">
    <name type="scientific">Ruminococcus bicirculans</name>
    <name type="common">ex Wegman et al. 2014</name>
    <dbReference type="NCBI Taxonomy" id="1160721"/>
    <lineage>
        <taxon>Bacteria</taxon>
        <taxon>Bacillati</taxon>
        <taxon>Bacillota</taxon>
        <taxon>Clostridia</taxon>
        <taxon>Eubacteriales</taxon>
        <taxon>Oscillospiraceae</taxon>
        <taxon>Ruminococcus</taxon>
    </lineage>
</organism>
<dbReference type="GO" id="GO:0015234">
    <property type="term" value="F:thiamine transmembrane transporter activity"/>
    <property type="evidence" value="ECO:0007669"/>
    <property type="project" value="InterPro"/>
</dbReference>
<evidence type="ECO:0000313" key="2">
    <source>
        <dbReference type="EMBL" id="MDB8745554.1"/>
    </source>
</evidence>
<proteinExistence type="predicted"/>
<keyword evidence="1" id="KW-1133">Transmembrane helix</keyword>
<comment type="caution">
    <text evidence="2">The sequence shown here is derived from an EMBL/GenBank/DDBJ whole genome shotgun (WGS) entry which is preliminary data.</text>
</comment>
<evidence type="ECO:0000256" key="1">
    <source>
        <dbReference type="SAM" id="Phobius"/>
    </source>
</evidence>
<keyword evidence="1" id="KW-0472">Membrane</keyword>
<evidence type="ECO:0000313" key="3">
    <source>
        <dbReference type="Proteomes" id="UP001211015"/>
    </source>
</evidence>
<keyword evidence="1" id="KW-0812">Transmembrane</keyword>
<feature type="transmembrane region" description="Helical" evidence="1">
    <location>
        <begin position="113"/>
        <end position="138"/>
    </location>
</feature>
<feature type="transmembrane region" description="Helical" evidence="1">
    <location>
        <begin position="56"/>
        <end position="73"/>
    </location>
</feature>
<dbReference type="Gene3D" id="1.10.1760.20">
    <property type="match status" value="1"/>
</dbReference>
<accession>A0AAW6E6I7</accession>
<name>A0AAW6E6I7_9FIRM</name>
<protein>
    <submittedName>
        <fullName evidence="2">Energy-coupled thiamine transporter ThiT</fullName>
    </submittedName>
</protein>
<dbReference type="InterPro" id="IPR012651">
    <property type="entry name" value="Thia_Transptr_ThiT"/>
</dbReference>
<dbReference type="Pfam" id="PF09515">
    <property type="entry name" value="Thia_YuaJ"/>
    <property type="match status" value="1"/>
</dbReference>
<dbReference type="GO" id="GO:0005886">
    <property type="term" value="C:plasma membrane"/>
    <property type="evidence" value="ECO:0007669"/>
    <property type="project" value="InterPro"/>
</dbReference>
<feature type="transmembrane region" description="Helical" evidence="1">
    <location>
        <begin position="158"/>
        <end position="180"/>
    </location>
</feature>